<dbReference type="InterPro" id="IPR029787">
    <property type="entry name" value="Nucleotide_cyclase"/>
</dbReference>
<feature type="transmembrane region" description="Helical" evidence="3">
    <location>
        <begin position="177"/>
        <end position="201"/>
    </location>
</feature>
<keyword evidence="3" id="KW-0812">Transmembrane</keyword>
<dbReference type="NCBIfam" id="TIGR00254">
    <property type="entry name" value="GGDEF"/>
    <property type="match status" value="1"/>
</dbReference>
<evidence type="ECO:0000256" key="1">
    <source>
        <dbReference type="ARBA" id="ARBA00001946"/>
    </source>
</evidence>
<organism evidence="6 7">
    <name type="scientific">Pseudomonas oryzihabitans</name>
    <dbReference type="NCBI Taxonomy" id="47885"/>
    <lineage>
        <taxon>Bacteria</taxon>
        <taxon>Pseudomonadati</taxon>
        <taxon>Pseudomonadota</taxon>
        <taxon>Gammaproteobacteria</taxon>
        <taxon>Pseudomonadales</taxon>
        <taxon>Pseudomonadaceae</taxon>
        <taxon>Pseudomonas</taxon>
    </lineage>
</organism>
<dbReference type="Pfam" id="PF00563">
    <property type="entry name" value="EAL"/>
    <property type="match status" value="1"/>
</dbReference>
<feature type="domain" description="EAL" evidence="4">
    <location>
        <begin position="411"/>
        <end position="660"/>
    </location>
</feature>
<name>A0A0U4WIS5_9PSED</name>
<protein>
    <submittedName>
        <fullName evidence="6">Diguanylate cyclase</fullName>
    </submittedName>
</protein>
<dbReference type="PANTHER" id="PTHR44757:SF2">
    <property type="entry name" value="BIOFILM ARCHITECTURE MAINTENANCE PROTEIN MBAA"/>
    <property type="match status" value="1"/>
</dbReference>
<dbReference type="Gene3D" id="3.20.20.450">
    <property type="entry name" value="EAL domain"/>
    <property type="match status" value="1"/>
</dbReference>
<dbReference type="SMART" id="SM00267">
    <property type="entry name" value="GGDEF"/>
    <property type="match status" value="1"/>
</dbReference>
<evidence type="ECO:0000259" key="4">
    <source>
        <dbReference type="PROSITE" id="PS50883"/>
    </source>
</evidence>
<dbReference type="CDD" id="cd01948">
    <property type="entry name" value="EAL"/>
    <property type="match status" value="1"/>
</dbReference>
<dbReference type="SUPFAM" id="SSF141868">
    <property type="entry name" value="EAL domain-like"/>
    <property type="match status" value="1"/>
</dbReference>
<feature type="transmembrane region" description="Helical" evidence="3">
    <location>
        <begin position="102"/>
        <end position="120"/>
    </location>
</feature>
<evidence type="ECO:0000313" key="6">
    <source>
        <dbReference type="EMBL" id="ALZ85314.1"/>
    </source>
</evidence>
<gene>
    <name evidence="6" type="ORF">APT59_14330</name>
</gene>
<accession>A0A0U4WIS5</accession>
<dbReference type="InterPro" id="IPR043128">
    <property type="entry name" value="Rev_trsase/Diguanyl_cyclase"/>
</dbReference>
<dbReference type="GO" id="GO:0003824">
    <property type="term" value="F:catalytic activity"/>
    <property type="evidence" value="ECO:0007669"/>
    <property type="project" value="UniProtKB-ARBA"/>
</dbReference>
<dbReference type="GO" id="GO:0005886">
    <property type="term" value="C:plasma membrane"/>
    <property type="evidence" value="ECO:0007669"/>
    <property type="project" value="UniProtKB-SubCell"/>
</dbReference>
<dbReference type="CDD" id="cd01949">
    <property type="entry name" value="GGDEF"/>
    <property type="match status" value="1"/>
</dbReference>
<keyword evidence="3" id="KW-1133">Transmembrane helix</keyword>
<dbReference type="KEGG" id="por:APT59_14330"/>
<dbReference type="InterPro" id="IPR000160">
    <property type="entry name" value="GGDEF_dom"/>
</dbReference>
<evidence type="ECO:0000259" key="5">
    <source>
        <dbReference type="PROSITE" id="PS50887"/>
    </source>
</evidence>
<dbReference type="PROSITE" id="PS50883">
    <property type="entry name" value="EAL"/>
    <property type="match status" value="1"/>
</dbReference>
<comment type="subcellular location">
    <subcellularLocation>
        <location evidence="2">Cell inner membrane</location>
    </subcellularLocation>
</comment>
<dbReference type="EMBL" id="CP013987">
    <property type="protein sequence ID" value="ALZ85314.1"/>
    <property type="molecule type" value="Genomic_DNA"/>
</dbReference>
<sequence length="663" mass="73516">MKTSPELGRLVDQTLAVPVGPFSFAPVLERLFHQDIHEQRSRHLTRCLLIGTLSYNSFLLWWWLLMEDALPWAAGQMLGIATPFTLLVICLLRVAPIRWREALALLPFYVGLLVVYNLVINGPAGKEMNQTLFIFTWPLMLTFVNTCMKSALPPALAFNGFALTVICIAVHEAPVSTIVGGLMITNAVVMAFFSLLASYWLNVEGRRTYLYKLREEVRLASLNSANQDLQILSETDSLTGLANRRQLRPLLEAFWQSRLAGEQGAVLLIDVDHFKRYNDHYGHLAGDECLRTVATTLAVGLGAGDLVGRYGGEEFVVILRHVGPAQALAAAETILQRIRDLQIPHQGRQDDKTYVTVSIGIARSGIVGLSTADDLLDCADRALYRAKRDGRDRVFEGGVEAVLGAPLEHADLLTPDDVRKGLASNEFLLHYQPIYRVQPQQVIGYEALLRWKHPTLGMVSPDIFIPLAEQGNFIIALGEWVVKEACLAASQWPPHLSVSINLSPLQFADPMLHERVSAALRLSRLAPSRLVLEVTEGVELVIDTKTRQSFALLQLLGIRMALDDFGSGYAGLGPILELPFQLIKLDRRILAIQDEEQRGQVLTSLLLLGQAMKLEVLCEGVENAAQLALLQQLGVRLAQGYLLGRPEADPVSQERLPLEIENY</sequence>
<dbReference type="InterPro" id="IPR035919">
    <property type="entry name" value="EAL_sf"/>
</dbReference>
<dbReference type="InterPro" id="IPR052155">
    <property type="entry name" value="Biofilm_reg_signaling"/>
</dbReference>
<feature type="transmembrane region" description="Helical" evidence="3">
    <location>
        <begin position="155"/>
        <end position="171"/>
    </location>
</feature>
<evidence type="ECO:0000313" key="7">
    <source>
        <dbReference type="Proteomes" id="UP000064137"/>
    </source>
</evidence>
<dbReference type="OrthoDB" id="9814202at2"/>
<dbReference type="PANTHER" id="PTHR44757">
    <property type="entry name" value="DIGUANYLATE CYCLASE DGCP"/>
    <property type="match status" value="1"/>
</dbReference>
<dbReference type="Gene3D" id="3.30.70.270">
    <property type="match status" value="1"/>
</dbReference>
<dbReference type="Pfam" id="PF00990">
    <property type="entry name" value="GGDEF"/>
    <property type="match status" value="1"/>
</dbReference>
<dbReference type="FunFam" id="3.30.70.270:FF:000001">
    <property type="entry name" value="Diguanylate cyclase domain protein"/>
    <property type="match status" value="1"/>
</dbReference>
<dbReference type="PROSITE" id="PS50887">
    <property type="entry name" value="GGDEF"/>
    <property type="match status" value="1"/>
</dbReference>
<feature type="transmembrane region" description="Helical" evidence="3">
    <location>
        <begin position="47"/>
        <end position="65"/>
    </location>
</feature>
<comment type="cofactor">
    <cofactor evidence="1">
        <name>Mg(2+)</name>
        <dbReference type="ChEBI" id="CHEBI:18420"/>
    </cofactor>
</comment>
<keyword evidence="3" id="KW-0472">Membrane</keyword>
<dbReference type="SMART" id="SM00052">
    <property type="entry name" value="EAL"/>
    <property type="match status" value="1"/>
</dbReference>
<evidence type="ECO:0000256" key="2">
    <source>
        <dbReference type="ARBA" id="ARBA00004533"/>
    </source>
</evidence>
<reference evidence="6 7" key="1">
    <citation type="submission" date="2016-01" db="EMBL/GenBank/DDBJ databases">
        <title>Annotation of Pseudomonas oryzihabitans USDA-ARS-USMARC-56511.</title>
        <authorList>
            <person name="Harhay G.P."/>
            <person name="Harhay D.M."/>
            <person name="Smith T.P.L."/>
            <person name="Bono J.L."/>
            <person name="Heaton M.P."/>
            <person name="Clawson M.L."/>
            <person name="Chitko-Mckown C.G."/>
            <person name="Capik S.F."/>
            <person name="DeDonder K.D."/>
            <person name="Apley M.D."/>
            <person name="Lubbers B.V."/>
            <person name="White B.J."/>
            <person name="Larson R.L."/>
        </authorList>
    </citation>
    <scope>NUCLEOTIDE SEQUENCE [LARGE SCALE GENOMIC DNA]</scope>
    <source>
        <strain evidence="6 7">USDA-ARS-USMARC-56511</strain>
    </source>
</reference>
<feature type="transmembrane region" description="Helical" evidence="3">
    <location>
        <begin position="77"/>
        <end position="95"/>
    </location>
</feature>
<dbReference type="SUPFAM" id="SSF55073">
    <property type="entry name" value="Nucleotide cyclase"/>
    <property type="match status" value="1"/>
</dbReference>
<dbReference type="AlphaFoldDB" id="A0A0U4WIS5"/>
<dbReference type="Proteomes" id="UP000064137">
    <property type="component" value="Chromosome"/>
</dbReference>
<feature type="domain" description="GGDEF" evidence="5">
    <location>
        <begin position="262"/>
        <end position="399"/>
    </location>
</feature>
<dbReference type="InterPro" id="IPR001633">
    <property type="entry name" value="EAL_dom"/>
</dbReference>
<evidence type="ECO:0000256" key="3">
    <source>
        <dbReference type="SAM" id="Phobius"/>
    </source>
</evidence>
<proteinExistence type="predicted"/>